<protein>
    <submittedName>
        <fullName evidence="9">Uncharacterized protein</fullName>
    </submittedName>
</protein>
<keyword evidence="10" id="KW-1185">Reference proteome</keyword>
<evidence type="ECO:0000256" key="2">
    <source>
        <dbReference type="ARBA" id="ARBA00022448"/>
    </source>
</evidence>
<evidence type="ECO:0000256" key="3">
    <source>
        <dbReference type="ARBA" id="ARBA00022475"/>
    </source>
</evidence>
<dbReference type="EMBL" id="JARBDR010000923">
    <property type="protein sequence ID" value="KAJ8298351.1"/>
    <property type="molecule type" value="Genomic_DNA"/>
</dbReference>
<sequence>MFFYNIFVGLISCLMRVLKAILLGALFLPRLDHSTLPRKFQWFDPGFDAYCGYMHVESAHSHPVVMVFISILQAARLQKLERDKKCGLSEVSSKDDDIPFKNINRDESKEKKSYRAKFKWHLAYTLVNNPSLLLMRKAEIYRQHLLNSEMPPEETKLTIKL</sequence>
<feature type="transmembrane region" description="Helical" evidence="8">
    <location>
        <begin position="6"/>
        <end position="28"/>
    </location>
</feature>
<comment type="subcellular location">
    <subcellularLocation>
        <location evidence="1">Cell membrane</location>
        <topology evidence="1">Multi-pass membrane protein</topology>
    </subcellularLocation>
</comment>
<evidence type="ECO:0000256" key="8">
    <source>
        <dbReference type="SAM" id="Phobius"/>
    </source>
</evidence>
<keyword evidence="7" id="KW-0675">Receptor</keyword>
<keyword evidence="5 8" id="KW-1133">Transmembrane helix</keyword>
<dbReference type="Proteomes" id="UP001217089">
    <property type="component" value="Unassembled WGS sequence"/>
</dbReference>
<accession>A0ABQ9E1Q5</accession>
<comment type="caution">
    <text evidence="9">The sequence shown here is derived from an EMBL/GenBank/DDBJ whole genome shotgun (WGS) entry which is preliminary data.</text>
</comment>
<dbReference type="InterPro" id="IPR026612">
    <property type="entry name" value="STRA6-like"/>
</dbReference>
<evidence type="ECO:0000256" key="4">
    <source>
        <dbReference type="ARBA" id="ARBA00022692"/>
    </source>
</evidence>
<dbReference type="PANTHER" id="PTHR21444">
    <property type="entry name" value="COILED-COIL DOMAIN-CONTAINING PROTEIN 180"/>
    <property type="match status" value="1"/>
</dbReference>
<keyword evidence="6 8" id="KW-0472">Membrane</keyword>
<dbReference type="Pfam" id="PF14752">
    <property type="entry name" value="RBP_receptor"/>
    <property type="match status" value="1"/>
</dbReference>
<gene>
    <name evidence="9" type="ORF">KUTeg_024882</name>
</gene>
<keyword evidence="3" id="KW-1003">Cell membrane</keyword>
<keyword evidence="4 8" id="KW-0812">Transmembrane</keyword>
<evidence type="ECO:0000256" key="1">
    <source>
        <dbReference type="ARBA" id="ARBA00004651"/>
    </source>
</evidence>
<evidence type="ECO:0000313" key="9">
    <source>
        <dbReference type="EMBL" id="KAJ8298351.1"/>
    </source>
</evidence>
<dbReference type="PANTHER" id="PTHR21444:SF15">
    <property type="entry name" value="RECEPTOR FOR RETINOL UPTAKE STRA6"/>
    <property type="match status" value="1"/>
</dbReference>
<evidence type="ECO:0000256" key="7">
    <source>
        <dbReference type="ARBA" id="ARBA00023170"/>
    </source>
</evidence>
<evidence type="ECO:0000256" key="6">
    <source>
        <dbReference type="ARBA" id="ARBA00023136"/>
    </source>
</evidence>
<keyword evidence="2" id="KW-0813">Transport</keyword>
<reference evidence="9 10" key="1">
    <citation type="submission" date="2022-12" db="EMBL/GenBank/DDBJ databases">
        <title>Chromosome-level genome of Tegillarca granosa.</title>
        <authorList>
            <person name="Kim J."/>
        </authorList>
    </citation>
    <scope>NUCLEOTIDE SEQUENCE [LARGE SCALE GENOMIC DNA]</scope>
    <source>
        <strain evidence="9">Teg-2019</strain>
        <tissue evidence="9">Adductor muscle</tissue>
    </source>
</reference>
<name>A0ABQ9E1Q5_TEGGR</name>
<evidence type="ECO:0000313" key="10">
    <source>
        <dbReference type="Proteomes" id="UP001217089"/>
    </source>
</evidence>
<organism evidence="9 10">
    <name type="scientific">Tegillarca granosa</name>
    <name type="common">Malaysian cockle</name>
    <name type="synonym">Anadara granosa</name>
    <dbReference type="NCBI Taxonomy" id="220873"/>
    <lineage>
        <taxon>Eukaryota</taxon>
        <taxon>Metazoa</taxon>
        <taxon>Spiralia</taxon>
        <taxon>Lophotrochozoa</taxon>
        <taxon>Mollusca</taxon>
        <taxon>Bivalvia</taxon>
        <taxon>Autobranchia</taxon>
        <taxon>Pteriomorphia</taxon>
        <taxon>Arcoida</taxon>
        <taxon>Arcoidea</taxon>
        <taxon>Arcidae</taxon>
        <taxon>Tegillarca</taxon>
    </lineage>
</organism>
<proteinExistence type="predicted"/>
<evidence type="ECO:0000256" key="5">
    <source>
        <dbReference type="ARBA" id="ARBA00022989"/>
    </source>
</evidence>